<accession>A0A7J7FX85</accession>
<dbReference type="Proteomes" id="UP000593564">
    <property type="component" value="Unassembled WGS sequence"/>
</dbReference>
<reference evidence="1 2" key="2">
    <citation type="submission" date="2020-07" db="EMBL/GenBank/DDBJ databases">
        <title>Genome assembly of wild tea tree DASZ reveals pedigree and selection history of tea varieties.</title>
        <authorList>
            <person name="Zhang W."/>
        </authorList>
    </citation>
    <scope>NUCLEOTIDE SEQUENCE [LARGE SCALE GENOMIC DNA]</scope>
    <source>
        <strain evidence="2">cv. G240</strain>
        <tissue evidence="1">Leaf</tissue>
    </source>
</reference>
<dbReference type="EMBL" id="JACBKZ010000014">
    <property type="protein sequence ID" value="KAF5932591.1"/>
    <property type="molecule type" value="Genomic_DNA"/>
</dbReference>
<proteinExistence type="predicted"/>
<gene>
    <name evidence="1" type="ORF">HYC85_028762</name>
</gene>
<evidence type="ECO:0000313" key="1">
    <source>
        <dbReference type="EMBL" id="KAF5932591.1"/>
    </source>
</evidence>
<name>A0A7J7FX85_CAMSI</name>
<organism evidence="1 2">
    <name type="scientific">Camellia sinensis</name>
    <name type="common">Tea plant</name>
    <name type="synonym">Thea sinensis</name>
    <dbReference type="NCBI Taxonomy" id="4442"/>
    <lineage>
        <taxon>Eukaryota</taxon>
        <taxon>Viridiplantae</taxon>
        <taxon>Streptophyta</taxon>
        <taxon>Embryophyta</taxon>
        <taxon>Tracheophyta</taxon>
        <taxon>Spermatophyta</taxon>
        <taxon>Magnoliopsida</taxon>
        <taxon>eudicotyledons</taxon>
        <taxon>Gunneridae</taxon>
        <taxon>Pentapetalae</taxon>
        <taxon>asterids</taxon>
        <taxon>Ericales</taxon>
        <taxon>Theaceae</taxon>
        <taxon>Camellia</taxon>
    </lineage>
</organism>
<keyword evidence="2" id="KW-1185">Reference proteome</keyword>
<sequence length="100" mass="10976">MASHDGLWQRKVAPCLGWCRSNPQTVFIGGGRALGHSDGEDGHNTYMDTITLKSVGHWTLGMKSKPLHGLRRYESVGGWTSLMKLPTYPKHGNQALRSSG</sequence>
<evidence type="ECO:0000313" key="2">
    <source>
        <dbReference type="Proteomes" id="UP000593564"/>
    </source>
</evidence>
<comment type="caution">
    <text evidence="1">The sequence shown here is derived from an EMBL/GenBank/DDBJ whole genome shotgun (WGS) entry which is preliminary data.</text>
</comment>
<dbReference type="AlphaFoldDB" id="A0A7J7FX85"/>
<reference evidence="2" key="1">
    <citation type="journal article" date="2020" name="Nat. Commun.">
        <title>Genome assembly of wild tea tree DASZ reveals pedigree and selection history of tea varieties.</title>
        <authorList>
            <person name="Zhang W."/>
            <person name="Zhang Y."/>
            <person name="Qiu H."/>
            <person name="Guo Y."/>
            <person name="Wan H."/>
            <person name="Zhang X."/>
            <person name="Scossa F."/>
            <person name="Alseekh S."/>
            <person name="Zhang Q."/>
            <person name="Wang P."/>
            <person name="Xu L."/>
            <person name="Schmidt M.H."/>
            <person name="Jia X."/>
            <person name="Li D."/>
            <person name="Zhu A."/>
            <person name="Guo F."/>
            <person name="Chen W."/>
            <person name="Ni D."/>
            <person name="Usadel B."/>
            <person name="Fernie A.R."/>
            <person name="Wen W."/>
        </authorList>
    </citation>
    <scope>NUCLEOTIDE SEQUENCE [LARGE SCALE GENOMIC DNA]</scope>
    <source>
        <strain evidence="2">cv. G240</strain>
    </source>
</reference>
<protein>
    <submittedName>
        <fullName evidence="1">Uncharacterized protein</fullName>
    </submittedName>
</protein>